<proteinExistence type="predicted"/>
<protein>
    <submittedName>
        <fullName evidence="1">Uncharacterized protein</fullName>
    </submittedName>
</protein>
<evidence type="ECO:0000313" key="1">
    <source>
        <dbReference type="EMBL" id="KAH7920218.1"/>
    </source>
</evidence>
<comment type="caution">
    <text evidence="1">The sequence shown here is derived from an EMBL/GenBank/DDBJ whole genome shotgun (WGS) entry which is preliminary data.</text>
</comment>
<dbReference type="Proteomes" id="UP000790709">
    <property type="component" value="Unassembled WGS sequence"/>
</dbReference>
<name>A0ACB8B5T5_9AGAM</name>
<dbReference type="EMBL" id="MU266596">
    <property type="protein sequence ID" value="KAH7920218.1"/>
    <property type="molecule type" value="Genomic_DNA"/>
</dbReference>
<evidence type="ECO:0000313" key="2">
    <source>
        <dbReference type="Proteomes" id="UP000790709"/>
    </source>
</evidence>
<keyword evidence="2" id="KW-1185">Reference proteome</keyword>
<gene>
    <name evidence="1" type="ORF">BV22DRAFT_818278</name>
</gene>
<sequence>MLVASLTVWVLRCLCSVWFVVGAVENVIFVLVWTPMFADSREIVGGGMALSMSDTLGMWYEFPYHISLGSPRTVSDRIRTT</sequence>
<accession>A0ACB8B5T5</accession>
<organism evidence="1 2">
    <name type="scientific">Leucogyrophana mollusca</name>
    <dbReference type="NCBI Taxonomy" id="85980"/>
    <lineage>
        <taxon>Eukaryota</taxon>
        <taxon>Fungi</taxon>
        <taxon>Dikarya</taxon>
        <taxon>Basidiomycota</taxon>
        <taxon>Agaricomycotina</taxon>
        <taxon>Agaricomycetes</taxon>
        <taxon>Agaricomycetidae</taxon>
        <taxon>Boletales</taxon>
        <taxon>Boletales incertae sedis</taxon>
        <taxon>Leucogyrophana</taxon>
    </lineage>
</organism>
<reference evidence="1" key="1">
    <citation type="journal article" date="2021" name="New Phytol.">
        <title>Evolutionary innovations through gain and loss of genes in the ectomycorrhizal Boletales.</title>
        <authorList>
            <person name="Wu G."/>
            <person name="Miyauchi S."/>
            <person name="Morin E."/>
            <person name="Kuo A."/>
            <person name="Drula E."/>
            <person name="Varga T."/>
            <person name="Kohler A."/>
            <person name="Feng B."/>
            <person name="Cao Y."/>
            <person name="Lipzen A."/>
            <person name="Daum C."/>
            <person name="Hundley H."/>
            <person name="Pangilinan J."/>
            <person name="Johnson J."/>
            <person name="Barry K."/>
            <person name="LaButti K."/>
            <person name="Ng V."/>
            <person name="Ahrendt S."/>
            <person name="Min B."/>
            <person name="Choi I.G."/>
            <person name="Park H."/>
            <person name="Plett J.M."/>
            <person name="Magnuson J."/>
            <person name="Spatafora J.W."/>
            <person name="Nagy L.G."/>
            <person name="Henrissat B."/>
            <person name="Grigoriev I.V."/>
            <person name="Yang Z.L."/>
            <person name="Xu J."/>
            <person name="Martin F.M."/>
        </authorList>
    </citation>
    <scope>NUCLEOTIDE SEQUENCE</scope>
    <source>
        <strain evidence="1">KUC20120723A-06</strain>
    </source>
</reference>